<dbReference type="KEGG" id="vte:BHY08_05220"/>
<dbReference type="EMBL" id="CP017267">
    <property type="protein sequence ID" value="APB31278.1"/>
    <property type="molecule type" value="Genomic_DNA"/>
</dbReference>
<dbReference type="OrthoDB" id="2012732at2"/>
<dbReference type="Pfam" id="PF13542">
    <property type="entry name" value="HTH_Tnp_ISL3"/>
    <property type="match status" value="1"/>
</dbReference>
<feature type="domain" description="Transposase IS204/IS1001/IS1096/IS1165 zinc-finger" evidence="3">
    <location>
        <begin position="46"/>
        <end position="93"/>
    </location>
</feature>
<feature type="domain" description="Transposase IS204/IS1001/IS1096/IS1165 helix-turn-helix" evidence="2">
    <location>
        <begin position="100"/>
        <end position="149"/>
    </location>
</feature>
<dbReference type="Proteomes" id="UP000191200">
    <property type="component" value="Chromosome"/>
</dbReference>
<dbReference type="STRING" id="519472.BHY08_05220"/>
<evidence type="ECO:0000259" key="2">
    <source>
        <dbReference type="Pfam" id="PF13542"/>
    </source>
</evidence>
<gene>
    <name evidence="4" type="ORF">BHY08_05220</name>
</gene>
<evidence type="ECO:0000259" key="3">
    <source>
        <dbReference type="Pfam" id="PF14690"/>
    </source>
</evidence>
<dbReference type="AlphaFoldDB" id="A0A1J0A5R5"/>
<dbReference type="InterPro" id="IPR032877">
    <property type="entry name" value="Transposase_HTH"/>
</dbReference>
<evidence type="ECO:0000313" key="4">
    <source>
        <dbReference type="EMBL" id="APB31278.1"/>
    </source>
</evidence>
<dbReference type="RefSeq" id="WP_071456870.1">
    <property type="nucleotide sequence ID" value="NZ_CP017267.1"/>
</dbReference>
<sequence length="429" mass="50764">MSYSQTIKDILNILDLNIIFNENCLSTRKIKGVFSRVFEGFLDETPECCPHCEEKDTHIIKWGYTASLIKVPAISEYVTYVQLKKRRFLCKDCKSTFVLDTPFVSRNNSISNNLKRLVAKKLTSKQSMSDISKQANVSTSTVYRVLKEWYQPIQKYSYSLPAVLCFDEFKSVKKVAGSMSFIMIDGDTKELIDILPDRRLPKIEKYFNGFSLSNREQVKYVVSDIYQPYIILTKRLFPNAKVVLDKFHLVQHIGRAFQKIRIRIMNQLKHKDNGIIYRRIKKYWKLLQKSYGKLDFIQQQWHSSFKTYLSEKELLERLLTYNAELTDAYNIYQQILRAFQTKDYSLFVDLINQKTLFQEYIPVFKTFRKYQEEIKNTFETSYSNGPLECMNNHIKVIKRNAYGMRSFYNFKLRIAICLKKSVFKTPKKI</sequence>
<dbReference type="PANTHER" id="PTHR33498:SF1">
    <property type="entry name" value="TRANSPOSASE FOR INSERTION SEQUENCE ELEMENT IS1557"/>
    <property type="match status" value="1"/>
</dbReference>
<accession>A0A1J0A5R5</accession>
<dbReference type="Pfam" id="PF01610">
    <property type="entry name" value="DDE_Tnp_ISL3"/>
    <property type="match status" value="1"/>
</dbReference>
<organism evidence="4 5">
    <name type="scientific">Vagococcus teuberi</name>
    <dbReference type="NCBI Taxonomy" id="519472"/>
    <lineage>
        <taxon>Bacteria</taxon>
        <taxon>Bacillati</taxon>
        <taxon>Bacillota</taxon>
        <taxon>Bacilli</taxon>
        <taxon>Lactobacillales</taxon>
        <taxon>Enterococcaceae</taxon>
        <taxon>Vagococcus</taxon>
    </lineage>
</organism>
<proteinExistence type="predicted"/>
<dbReference type="Gene3D" id="1.10.10.60">
    <property type="entry name" value="Homeodomain-like"/>
    <property type="match status" value="1"/>
</dbReference>
<dbReference type="Pfam" id="PF14690">
    <property type="entry name" value="Zn_ribbon_ISL3"/>
    <property type="match status" value="1"/>
</dbReference>
<evidence type="ECO:0000259" key="1">
    <source>
        <dbReference type="Pfam" id="PF01610"/>
    </source>
</evidence>
<name>A0A1J0A5R5_9ENTE</name>
<reference evidence="4 5" key="1">
    <citation type="submission" date="2016-09" db="EMBL/GenBank/DDBJ databases">
        <title>Vagococcus teuberi sp. nov., isolated from the Malian artisanal sour milk fene.</title>
        <authorList>
            <person name="Wullschleger S."/>
            <person name="Seifert C."/>
            <person name="Baumgartner S."/>
            <person name="Lacroix C."/>
            <person name="Bonfoh B."/>
            <person name="Stevens M.J."/>
            <person name="Meile L."/>
        </authorList>
    </citation>
    <scope>NUCLEOTIDE SEQUENCE [LARGE SCALE GENOMIC DNA]</scope>
    <source>
        <strain evidence="4 5">DSM 21459</strain>
    </source>
</reference>
<feature type="domain" description="Transposase IS204/IS1001/IS1096/IS1165 DDE" evidence="1">
    <location>
        <begin position="164"/>
        <end position="414"/>
    </location>
</feature>
<keyword evidence="5" id="KW-1185">Reference proteome</keyword>
<dbReference type="PANTHER" id="PTHR33498">
    <property type="entry name" value="TRANSPOSASE FOR INSERTION SEQUENCE ELEMENT IS1557"/>
    <property type="match status" value="1"/>
</dbReference>
<dbReference type="InterPro" id="IPR002560">
    <property type="entry name" value="Transposase_DDE"/>
</dbReference>
<evidence type="ECO:0000313" key="5">
    <source>
        <dbReference type="Proteomes" id="UP000191200"/>
    </source>
</evidence>
<protein>
    <recommendedName>
        <fullName evidence="6">ISL3 family transposase</fullName>
    </recommendedName>
</protein>
<dbReference type="NCBIfam" id="NF033550">
    <property type="entry name" value="transpos_ISL3"/>
    <property type="match status" value="1"/>
</dbReference>
<dbReference type="InterPro" id="IPR047951">
    <property type="entry name" value="Transpos_ISL3"/>
</dbReference>
<evidence type="ECO:0008006" key="6">
    <source>
        <dbReference type="Google" id="ProtNLM"/>
    </source>
</evidence>
<dbReference type="InterPro" id="IPR029261">
    <property type="entry name" value="Transposase_Znf"/>
</dbReference>